<dbReference type="AlphaFoldDB" id="A0A6P6AWR1"/>
<dbReference type="SMART" id="SM00129">
    <property type="entry name" value="KISc"/>
    <property type="match status" value="1"/>
</dbReference>
<feature type="coiled-coil region" evidence="6">
    <location>
        <begin position="548"/>
        <end position="589"/>
    </location>
</feature>
<dbReference type="GO" id="GO:0005524">
    <property type="term" value="F:ATP binding"/>
    <property type="evidence" value="ECO:0007669"/>
    <property type="project" value="UniProtKB-UniRule"/>
</dbReference>
<evidence type="ECO:0000256" key="7">
    <source>
        <dbReference type="SAM" id="MobiDB-lite"/>
    </source>
</evidence>
<dbReference type="Gene3D" id="3.40.850.10">
    <property type="entry name" value="Kinesin motor domain"/>
    <property type="match status" value="1"/>
</dbReference>
<dbReference type="GO" id="GO:0005634">
    <property type="term" value="C:nucleus"/>
    <property type="evidence" value="ECO:0007669"/>
    <property type="project" value="TreeGrafter"/>
</dbReference>
<dbReference type="GO" id="GO:0016887">
    <property type="term" value="F:ATP hydrolysis activity"/>
    <property type="evidence" value="ECO:0007669"/>
    <property type="project" value="TreeGrafter"/>
</dbReference>
<dbReference type="PANTHER" id="PTHR24115">
    <property type="entry name" value="KINESIN-RELATED"/>
    <property type="match status" value="1"/>
</dbReference>
<feature type="binding site" evidence="5">
    <location>
        <begin position="211"/>
        <end position="218"/>
    </location>
    <ligand>
        <name>ATP</name>
        <dbReference type="ChEBI" id="CHEBI:30616"/>
    </ligand>
</feature>
<gene>
    <name evidence="10" type="primary">LOC111312818</name>
</gene>
<accession>A0A6P6AWR1</accession>
<dbReference type="InterPro" id="IPR036961">
    <property type="entry name" value="Kinesin_motor_dom_sf"/>
</dbReference>
<feature type="compositionally biased region" description="Low complexity" evidence="7">
    <location>
        <begin position="33"/>
        <end position="44"/>
    </location>
</feature>
<reference evidence="10" key="1">
    <citation type="submission" date="2025-08" db="UniProtKB">
        <authorList>
            <consortium name="RefSeq"/>
        </authorList>
    </citation>
    <scope>IDENTIFICATION</scope>
    <source>
        <tissue evidence="10">Fruit stalk</tissue>
    </source>
</reference>
<feature type="domain" description="Kinesin motor" evidence="8">
    <location>
        <begin position="85"/>
        <end position="450"/>
    </location>
</feature>
<feature type="region of interest" description="Disordered" evidence="7">
    <location>
        <begin position="102"/>
        <end position="136"/>
    </location>
</feature>
<keyword evidence="1" id="KW-0493">Microtubule</keyword>
<dbReference type="InterPro" id="IPR001752">
    <property type="entry name" value="Kinesin_motor_dom"/>
</dbReference>
<evidence type="ECO:0000256" key="3">
    <source>
        <dbReference type="ARBA" id="ARBA00022840"/>
    </source>
</evidence>
<dbReference type="KEGG" id="dzi:111312818"/>
<evidence type="ECO:0000256" key="5">
    <source>
        <dbReference type="PROSITE-ProRule" id="PRU00283"/>
    </source>
</evidence>
<dbReference type="GO" id="GO:0007018">
    <property type="term" value="P:microtubule-based movement"/>
    <property type="evidence" value="ECO:0007669"/>
    <property type="project" value="InterPro"/>
</dbReference>
<keyword evidence="6" id="KW-0175">Coiled coil</keyword>
<dbReference type="GeneID" id="111312818"/>
<sequence>MRETEAMETKSPSTLTIRRNPYRKARATPLTVSSRLPSHSTSSSKLPQISSFPIHDILSEEIPPNPPPTVAAASPSRSQDMISENLKVYLRIRPLVPLKSSTKIVGDQNPRSRPKNVWPQVSSKKNSVKEKKISKKKSNESCIMVSDDFHSVTLSPPLPLQETKRIKSEVYEGFSHVFSTESTQTEVYEKMVNPLVEDFLRGKSGMLAALGPTGSGKTHTVFGSPREPGMVPLALQRIFKPDQEWRFYLSIFEICTERGKSERISDLTSDGPDLSMQQSAIKGLQEVIVNDVAEAELLIARALLKRSTAMTNSNSQSSRSQCIINIRRGTNRSDAETDEQSNSAILSIVDLAGAEREKRTGNQGVRLAESNFINNTSMVFGLCLRSLLEHQKNPKKALQKHFQNSLLTRYLRDYLEGKKRMTLILTVKSGEEDYLDTSYLLRQASPYMKIKFTTIEAQPNLLCNKRQFQTLSRTEQPKRMKLGNPDASMIEGKIVGDENQLPNEGNLTHCSADLKNSRPQNMNSDDLMKRERTHQITQSFAKALWSVLKQHNEKLKVAESENQILRENLRNEKKRSSEMQKELKNLRSCCTCSKGNSVASIVVKVAENFESMLHLGGQTSCGIDETKLDFDSSYHIKSECSSSPRILDSTPGEDQTNVKVYSPDCKCSPEKGKHFPRQQQDICSQVISHNTSSNLSGLECFDDKQEPEAMDGFDFLDGQVRGSEEVASSQSICFSNDNCQSCQILESFAGAGNIQDNSSESNYAVTEHLDPNSDVPGFAVSNLGNDSGTSKLPGQQLGENDEDSLDPVVSTKDVEHSQQQDAVDVPESEIRPDTSCNSLKKEKPKRRLLPASSILVREISTFDADELDKPRGNGGVKNLDAPERQRTQGSISLLRLLKSNLHSLV</sequence>
<evidence type="ECO:0000313" key="10">
    <source>
        <dbReference type="RefSeq" id="XP_022769190.1"/>
    </source>
</evidence>
<proteinExistence type="inferred from homology"/>
<dbReference type="GO" id="GO:0005871">
    <property type="term" value="C:kinesin complex"/>
    <property type="evidence" value="ECO:0007669"/>
    <property type="project" value="TreeGrafter"/>
</dbReference>
<evidence type="ECO:0000256" key="6">
    <source>
        <dbReference type="SAM" id="Coils"/>
    </source>
</evidence>
<organism evidence="9 10">
    <name type="scientific">Durio zibethinus</name>
    <name type="common">Durian</name>
    <dbReference type="NCBI Taxonomy" id="66656"/>
    <lineage>
        <taxon>Eukaryota</taxon>
        <taxon>Viridiplantae</taxon>
        <taxon>Streptophyta</taxon>
        <taxon>Embryophyta</taxon>
        <taxon>Tracheophyta</taxon>
        <taxon>Spermatophyta</taxon>
        <taxon>Magnoliopsida</taxon>
        <taxon>eudicotyledons</taxon>
        <taxon>Gunneridae</taxon>
        <taxon>Pentapetalae</taxon>
        <taxon>rosids</taxon>
        <taxon>malvids</taxon>
        <taxon>Malvales</taxon>
        <taxon>Malvaceae</taxon>
        <taxon>Helicteroideae</taxon>
        <taxon>Durio</taxon>
    </lineage>
</organism>
<keyword evidence="4 5" id="KW-0505">Motor protein</keyword>
<dbReference type="InterPro" id="IPR027640">
    <property type="entry name" value="Kinesin-like_fam"/>
</dbReference>
<dbReference type="InterPro" id="IPR027417">
    <property type="entry name" value="P-loop_NTPase"/>
</dbReference>
<feature type="region of interest" description="Disordered" evidence="7">
    <location>
        <begin position="1"/>
        <end position="48"/>
    </location>
</feature>
<evidence type="ECO:0000313" key="9">
    <source>
        <dbReference type="Proteomes" id="UP000515121"/>
    </source>
</evidence>
<feature type="region of interest" description="Disordered" evidence="7">
    <location>
        <begin position="768"/>
        <end position="844"/>
    </location>
</feature>
<dbReference type="PANTHER" id="PTHR24115:SF1008">
    <property type="entry name" value="KINESIN-LIKE PROTEIN SUBITO"/>
    <property type="match status" value="1"/>
</dbReference>
<dbReference type="Proteomes" id="UP000515121">
    <property type="component" value="Unplaced"/>
</dbReference>
<name>A0A6P6AWR1_DURZI</name>
<evidence type="ECO:0000259" key="8">
    <source>
        <dbReference type="PROSITE" id="PS50067"/>
    </source>
</evidence>
<protein>
    <submittedName>
        <fullName evidence="10">Kinesin-like protein KIN-6 isoform X1</fullName>
    </submittedName>
</protein>
<dbReference type="PRINTS" id="PR00380">
    <property type="entry name" value="KINESINHEAVY"/>
</dbReference>
<evidence type="ECO:0000256" key="1">
    <source>
        <dbReference type="ARBA" id="ARBA00022701"/>
    </source>
</evidence>
<keyword evidence="3 5" id="KW-0067">ATP-binding</keyword>
<dbReference type="GO" id="GO:0008017">
    <property type="term" value="F:microtubule binding"/>
    <property type="evidence" value="ECO:0007669"/>
    <property type="project" value="InterPro"/>
</dbReference>
<dbReference type="GO" id="GO:0003777">
    <property type="term" value="F:microtubule motor activity"/>
    <property type="evidence" value="ECO:0007669"/>
    <property type="project" value="InterPro"/>
</dbReference>
<dbReference type="Pfam" id="PF00225">
    <property type="entry name" value="Kinesin"/>
    <property type="match status" value="1"/>
</dbReference>
<comment type="similarity">
    <text evidence="5">Belongs to the TRAFAC class myosin-kinesin ATPase superfamily. Kinesin family.</text>
</comment>
<feature type="compositionally biased region" description="Polar residues" evidence="7">
    <location>
        <begin position="782"/>
        <end position="793"/>
    </location>
</feature>
<keyword evidence="9" id="KW-1185">Reference proteome</keyword>
<evidence type="ECO:0000256" key="2">
    <source>
        <dbReference type="ARBA" id="ARBA00022741"/>
    </source>
</evidence>
<dbReference type="OrthoDB" id="123929at2759"/>
<dbReference type="RefSeq" id="XP_022769190.1">
    <property type="nucleotide sequence ID" value="XM_022913455.1"/>
</dbReference>
<keyword evidence="2 5" id="KW-0547">Nucleotide-binding</keyword>
<evidence type="ECO:0000256" key="4">
    <source>
        <dbReference type="ARBA" id="ARBA00023175"/>
    </source>
</evidence>
<dbReference type="PROSITE" id="PS50067">
    <property type="entry name" value="KINESIN_MOTOR_2"/>
    <property type="match status" value="1"/>
</dbReference>
<dbReference type="SUPFAM" id="SSF52540">
    <property type="entry name" value="P-loop containing nucleoside triphosphate hydrolases"/>
    <property type="match status" value="1"/>
</dbReference>
<dbReference type="GO" id="GO:0005874">
    <property type="term" value="C:microtubule"/>
    <property type="evidence" value="ECO:0007669"/>
    <property type="project" value="UniProtKB-KW"/>
</dbReference>